<dbReference type="EMBL" id="LNYT01000007">
    <property type="protein sequence ID" value="KTD48815.1"/>
    <property type="molecule type" value="Genomic_DNA"/>
</dbReference>
<evidence type="ECO:0000256" key="1">
    <source>
        <dbReference type="SAM" id="Coils"/>
    </source>
</evidence>
<dbReference type="STRING" id="458.Lrub_1166"/>
<dbReference type="AlphaFoldDB" id="A0A0W0XWJ8"/>
<organism evidence="3 4">
    <name type="scientific">Legionella rubrilucens</name>
    <dbReference type="NCBI Taxonomy" id="458"/>
    <lineage>
        <taxon>Bacteria</taxon>
        <taxon>Pseudomonadati</taxon>
        <taxon>Pseudomonadota</taxon>
        <taxon>Gammaproteobacteria</taxon>
        <taxon>Legionellales</taxon>
        <taxon>Legionellaceae</taxon>
        <taxon>Legionella</taxon>
    </lineage>
</organism>
<accession>A0A0W0XWJ8</accession>
<feature type="compositionally biased region" description="Basic and acidic residues" evidence="2">
    <location>
        <begin position="281"/>
        <end position="297"/>
    </location>
</feature>
<sequence length="459" mass="51443">MKNFDDELGYLVKNFADYDNTAYRSKPNISLQQVEAQAIALFSQYMAQDGFEPTAINKHYKTLARWFHTDKLVNETAEKKWLNAVLSTSENNGGAFKLVGYVREQLTNMKQEKKGDYFAHVSTMDELLNQLKEDKERATTRTQRALMQSIIDVLESARGYHATVSSKNPLWIKGLLHSLPYISGGICVGFYVKELALLYASIYLISSGGQWLERSNSTRWQMLGKQMKSFGVSLENAVLALLGSLVSLNYTAMHHIRYLSAGLGGALYRYLVPAIEEKPGMNEKTEEKSTPVAKEDVWSQPGQLTVPSSSGKQSGLGPQHLLGGAEFSTLEGKLVALPLEEYKRKQKQQYFSTWRTGDAKSKVLAEAVTELQHLDKALAPTEKFEKIESHLKKVANHPLFRVESSQSAKALAMALQLARQLSAQPLPLEVTPLLMIEDQPKTEGDKEEDEHDLDTLYAM</sequence>
<protein>
    <submittedName>
        <fullName evidence="3">Uncharacterized protein</fullName>
    </submittedName>
</protein>
<name>A0A0W0XWJ8_9GAMM</name>
<feature type="region of interest" description="Disordered" evidence="2">
    <location>
        <begin position="281"/>
        <end position="315"/>
    </location>
</feature>
<comment type="caution">
    <text evidence="3">The sequence shown here is derived from an EMBL/GenBank/DDBJ whole genome shotgun (WGS) entry which is preliminary data.</text>
</comment>
<dbReference type="Proteomes" id="UP000054608">
    <property type="component" value="Unassembled WGS sequence"/>
</dbReference>
<evidence type="ECO:0000313" key="3">
    <source>
        <dbReference type="EMBL" id="KTD48815.1"/>
    </source>
</evidence>
<reference evidence="3 4" key="1">
    <citation type="submission" date="2015-11" db="EMBL/GenBank/DDBJ databases">
        <title>Genomic analysis of 38 Legionella species identifies large and diverse effector repertoires.</title>
        <authorList>
            <person name="Burstein D."/>
            <person name="Amaro F."/>
            <person name="Zusman T."/>
            <person name="Lifshitz Z."/>
            <person name="Cohen O."/>
            <person name="Gilbert J.A."/>
            <person name="Pupko T."/>
            <person name="Shuman H.A."/>
            <person name="Segal G."/>
        </authorList>
    </citation>
    <scope>NUCLEOTIDE SEQUENCE [LARGE SCALE GENOMIC DNA]</scope>
    <source>
        <strain evidence="3 4">WA-270A-C2</strain>
    </source>
</reference>
<gene>
    <name evidence="3" type="ORF">Lrub_1166</name>
</gene>
<evidence type="ECO:0000313" key="4">
    <source>
        <dbReference type="Proteomes" id="UP000054608"/>
    </source>
</evidence>
<proteinExistence type="predicted"/>
<feature type="coiled-coil region" evidence="1">
    <location>
        <begin position="121"/>
        <end position="148"/>
    </location>
</feature>
<dbReference type="RefSeq" id="WP_058531247.1">
    <property type="nucleotide sequence ID" value="NZ_CAAAIN010000001.1"/>
</dbReference>
<dbReference type="OrthoDB" id="5635385at2"/>
<feature type="region of interest" description="Disordered" evidence="2">
    <location>
        <begin position="437"/>
        <end position="459"/>
    </location>
</feature>
<evidence type="ECO:0000256" key="2">
    <source>
        <dbReference type="SAM" id="MobiDB-lite"/>
    </source>
</evidence>
<feature type="compositionally biased region" description="Polar residues" evidence="2">
    <location>
        <begin position="300"/>
        <end position="313"/>
    </location>
</feature>
<keyword evidence="1" id="KW-0175">Coiled coil</keyword>
<dbReference type="PATRIC" id="fig|458.5.peg.1206"/>
<keyword evidence="4" id="KW-1185">Reference proteome</keyword>